<reference evidence="4 5" key="1">
    <citation type="journal article" date="2021" name="Sci. Rep.">
        <title>The distribution of antibiotic resistance genes in chicken gut microbiota commensals.</title>
        <authorList>
            <person name="Juricova H."/>
            <person name="Matiasovicova J."/>
            <person name="Kubasova T."/>
            <person name="Cejkova D."/>
            <person name="Rychlik I."/>
        </authorList>
    </citation>
    <scope>NUCLEOTIDE SEQUENCE [LARGE SCALE GENOMIC DNA]</scope>
    <source>
        <strain evidence="4 5">An435</strain>
    </source>
</reference>
<dbReference type="GO" id="GO:0016798">
    <property type="term" value="F:hydrolase activity, acting on glycosyl bonds"/>
    <property type="evidence" value="ECO:0007669"/>
    <property type="project" value="UniProtKB-KW"/>
</dbReference>
<protein>
    <submittedName>
        <fullName evidence="4">Phosphodiester glycosidase family protein</fullName>
    </submittedName>
</protein>
<keyword evidence="4" id="KW-0326">Glycosidase</keyword>
<dbReference type="InterPro" id="IPR014565">
    <property type="entry name" value="EpsL_firmicutes"/>
</dbReference>
<feature type="region of interest" description="Disordered" evidence="1">
    <location>
        <begin position="42"/>
        <end position="73"/>
    </location>
</feature>
<gene>
    <name evidence="4" type="ORF">H6A19_15695</name>
</gene>
<feature type="domain" description="Phosphodiester glycosidase" evidence="3">
    <location>
        <begin position="136"/>
        <end position="313"/>
    </location>
</feature>
<keyword evidence="5" id="KW-1185">Reference proteome</keyword>
<dbReference type="PANTHER" id="PTHR40446">
    <property type="entry name" value="N-ACETYLGLUCOSAMINE-1-PHOSPHODIESTER ALPHA-N-ACETYLGLUCOSAMINIDASE"/>
    <property type="match status" value="1"/>
</dbReference>
<keyword evidence="4" id="KW-0378">Hydrolase</keyword>
<dbReference type="PROSITE" id="PS51257">
    <property type="entry name" value="PROKAR_LIPOPROTEIN"/>
    <property type="match status" value="1"/>
</dbReference>
<dbReference type="PIRSF" id="PIRSF031512">
    <property type="entry name" value="EpsL"/>
    <property type="match status" value="1"/>
</dbReference>
<name>A0ABS2FJT1_9CLOT</name>
<dbReference type="EMBL" id="JACJLL010000160">
    <property type="protein sequence ID" value="MBM6820759.1"/>
    <property type="molecule type" value="Genomic_DNA"/>
</dbReference>
<dbReference type="Proteomes" id="UP000767334">
    <property type="component" value="Unassembled WGS sequence"/>
</dbReference>
<proteinExistence type="predicted"/>
<organism evidence="4 5">
    <name type="scientific">Clostridium saudiense</name>
    <dbReference type="NCBI Taxonomy" id="1414720"/>
    <lineage>
        <taxon>Bacteria</taxon>
        <taxon>Bacillati</taxon>
        <taxon>Bacillota</taxon>
        <taxon>Clostridia</taxon>
        <taxon>Eubacteriales</taxon>
        <taxon>Clostridiaceae</taxon>
        <taxon>Clostridium</taxon>
    </lineage>
</organism>
<dbReference type="PANTHER" id="PTHR40446:SF2">
    <property type="entry name" value="N-ACETYLGLUCOSAMINE-1-PHOSPHODIESTER ALPHA-N-ACETYLGLUCOSAMINIDASE"/>
    <property type="match status" value="1"/>
</dbReference>
<evidence type="ECO:0000313" key="4">
    <source>
        <dbReference type="EMBL" id="MBM6820759.1"/>
    </source>
</evidence>
<evidence type="ECO:0000259" key="3">
    <source>
        <dbReference type="Pfam" id="PF09992"/>
    </source>
</evidence>
<accession>A0ABS2FJT1</accession>
<dbReference type="RefSeq" id="WP_195516684.1">
    <property type="nucleotide sequence ID" value="NZ_JACJLL010000160.1"/>
</dbReference>
<keyword evidence="2" id="KW-0812">Transmembrane</keyword>
<dbReference type="InterPro" id="IPR018711">
    <property type="entry name" value="NAGPA"/>
</dbReference>
<evidence type="ECO:0000256" key="1">
    <source>
        <dbReference type="SAM" id="MobiDB-lite"/>
    </source>
</evidence>
<evidence type="ECO:0000313" key="5">
    <source>
        <dbReference type="Proteomes" id="UP000767334"/>
    </source>
</evidence>
<evidence type="ECO:0000256" key="2">
    <source>
        <dbReference type="SAM" id="Phobius"/>
    </source>
</evidence>
<comment type="caution">
    <text evidence="4">The sequence shown here is derived from an EMBL/GenBank/DDBJ whole genome shotgun (WGS) entry which is preliminary data.</text>
</comment>
<feature type="compositionally biased region" description="Acidic residues" evidence="1">
    <location>
        <begin position="54"/>
        <end position="67"/>
    </location>
</feature>
<dbReference type="Pfam" id="PF09992">
    <property type="entry name" value="NAGPA"/>
    <property type="match status" value="1"/>
</dbReference>
<feature type="transmembrane region" description="Helical" evidence="2">
    <location>
        <begin position="12"/>
        <end position="33"/>
    </location>
</feature>
<sequence>MQKLKARFRVINFIFYILLISCSIFVILDTFVIPHKSNLTSNSNKNEEILNNNDMDDSSEENEEDDINNSSVATITDNSYEDENISIKITTERANDTTYYVADISLSDSKYLKTALANDTYGRNIKETTSVMAQNNNAIFAINGDYYGFRDYGYVIRNGVLYRETANEDNDALVIDNDGNFSIVNESEVTANELLNEGAWQVLSFGPALIEEGEVVVGKNDEVSQAKTSNPRTAIGQVDELHYIVIVADGRTSESEGLSLYELAQVMKEYNCTTAYNLDGGGSSTMYFNGEVINNPTSGGSIGERSVSDIVYIGY</sequence>
<feature type="compositionally biased region" description="Low complexity" evidence="1">
    <location>
        <begin position="42"/>
        <end position="53"/>
    </location>
</feature>
<keyword evidence="2" id="KW-1133">Transmembrane helix</keyword>
<keyword evidence="2" id="KW-0472">Membrane</keyword>